<accession>A0A6A6BYC5</accession>
<dbReference type="Proteomes" id="UP000799537">
    <property type="component" value="Unassembled WGS sequence"/>
</dbReference>
<keyword evidence="2" id="KW-1185">Reference proteome</keyword>
<dbReference type="AlphaFoldDB" id="A0A6A6BYC5"/>
<name>A0A6A6BYC5_ZASCE</name>
<protein>
    <submittedName>
        <fullName evidence="1">Uncharacterized protein</fullName>
    </submittedName>
</protein>
<dbReference type="RefSeq" id="XP_033659819.1">
    <property type="nucleotide sequence ID" value="XM_033809989.1"/>
</dbReference>
<sequence length="66" mass="6911">MRRNEANGNVDTGIVIGLMAAGKGIGEVASEPLSAKLLDLGWETHAGFAYGTQYAVLIVFCGEEPT</sequence>
<evidence type="ECO:0000313" key="1">
    <source>
        <dbReference type="EMBL" id="KAF2158930.1"/>
    </source>
</evidence>
<organism evidence="1 2">
    <name type="scientific">Zasmidium cellare ATCC 36951</name>
    <dbReference type="NCBI Taxonomy" id="1080233"/>
    <lineage>
        <taxon>Eukaryota</taxon>
        <taxon>Fungi</taxon>
        <taxon>Dikarya</taxon>
        <taxon>Ascomycota</taxon>
        <taxon>Pezizomycotina</taxon>
        <taxon>Dothideomycetes</taxon>
        <taxon>Dothideomycetidae</taxon>
        <taxon>Mycosphaerellales</taxon>
        <taxon>Mycosphaerellaceae</taxon>
        <taxon>Zasmidium</taxon>
    </lineage>
</organism>
<reference evidence="1" key="1">
    <citation type="journal article" date="2020" name="Stud. Mycol.">
        <title>101 Dothideomycetes genomes: a test case for predicting lifestyles and emergence of pathogens.</title>
        <authorList>
            <person name="Haridas S."/>
            <person name="Albert R."/>
            <person name="Binder M."/>
            <person name="Bloem J."/>
            <person name="Labutti K."/>
            <person name="Salamov A."/>
            <person name="Andreopoulos B."/>
            <person name="Baker S."/>
            <person name="Barry K."/>
            <person name="Bills G."/>
            <person name="Bluhm B."/>
            <person name="Cannon C."/>
            <person name="Castanera R."/>
            <person name="Culley D."/>
            <person name="Daum C."/>
            <person name="Ezra D."/>
            <person name="Gonzalez J."/>
            <person name="Henrissat B."/>
            <person name="Kuo A."/>
            <person name="Liang C."/>
            <person name="Lipzen A."/>
            <person name="Lutzoni F."/>
            <person name="Magnuson J."/>
            <person name="Mondo S."/>
            <person name="Nolan M."/>
            <person name="Ohm R."/>
            <person name="Pangilinan J."/>
            <person name="Park H.-J."/>
            <person name="Ramirez L."/>
            <person name="Alfaro M."/>
            <person name="Sun H."/>
            <person name="Tritt A."/>
            <person name="Yoshinaga Y."/>
            <person name="Zwiers L.-H."/>
            <person name="Turgeon B."/>
            <person name="Goodwin S."/>
            <person name="Spatafora J."/>
            <person name="Crous P."/>
            <person name="Grigoriev I."/>
        </authorList>
    </citation>
    <scope>NUCLEOTIDE SEQUENCE</scope>
    <source>
        <strain evidence="1">ATCC 36951</strain>
    </source>
</reference>
<proteinExistence type="predicted"/>
<evidence type="ECO:0000313" key="2">
    <source>
        <dbReference type="Proteomes" id="UP000799537"/>
    </source>
</evidence>
<gene>
    <name evidence="1" type="ORF">M409DRAFT_30562</name>
</gene>
<dbReference type="GeneID" id="54563261"/>
<dbReference type="OrthoDB" id="2213137at2759"/>
<dbReference type="EMBL" id="ML993645">
    <property type="protein sequence ID" value="KAF2158930.1"/>
    <property type="molecule type" value="Genomic_DNA"/>
</dbReference>